<dbReference type="InterPro" id="IPR001107">
    <property type="entry name" value="Band_7"/>
</dbReference>
<dbReference type="Gene3D" id="6.10.250.2090">
    <property type="match status" value="1"/>
</dbReference>
<dbReference type="PANTHER" id="PTHR10264:SF19">
    <property type="entry name" value="AT06885P-RELATED"/>
    <property type="match status" value="1"/>
</dbReference>
<dbReference type="EMBL" id="PFEU01000006">
    <property type="protein sequence ID" value="PJE77173.1"/>
    <property type="molecule type" value="Genomic_DNA"/>
</dbReference>
<dbReference type="AlphaFoldDB" id="A0A2M8LIA2"/>
<dbReference type="Pfam" id="PF01145">
    <property type="entry name" value="Band_7"/>
    <property type="match status" value="1"/>
</dbReference>
<dbReference type="InterPro" id="IPR036013">
    <property type="entry name" value="Band_7/SPFH_dom_sf"/>
</dbReference>
<gene>
    <name evidence="3" type="ORF">COV05_01000</name>
</gene>
<dbReference type="InterPro" id="IPR001972">
    <property type="entry name" value="Stomatin_HflK_fam"/>
</dbReference>
<reference evidence="4" key="1">
    <citation type="submission" date="2017-09" db="EMBL/GenBank/DDBJ databases">
        <title>Depth-based differentiation of microbial function through sediment-hosted aquifers and enrichment of novel symbionts in the deep terrestrial subsurface.</title>
        <authorList>
            <person name="Probst A.J."/>
            <person name="Ladd B."/>
            <person name="Jarett J.K."/>
            <person name="Geller-Mcgrath D.E."/>
            <person name="Sieber C.M.K."/>
            <person name="Emerson J.B."/>
            <person name="Anantharaman K."/>
            <person name="Thomas B.C."/>
            <person name="Malmstrom R."/>
            <person name="Stieglmeier M."/>
            <person name="Klingl A."/>
            <person name="Woyke T."/>
            <person name="Ryan C.M."/>
            <person name="Banfield J.F."/>
        </authorList>
    </citation>
    <scope>NUCLEOTIDE SEQUENCE [LARGE SCALE GENOMIC DNA]</scope>
</reference>
<dbReference type="SUPFAM" id="SSF117892">
    <property type="entry name" value="Band 7/SPFH domain"/>
    <property type="match status" value="1"/>
</dbReference>
<proteinExistence type="inferred from homology"/>
<dbReference type="Proteomes" id="UP000231436">
    <property type="component" value="Unassembled WGS sequence"/>
</dbReference>
<dbReference type="GO" id="GO:0098552">
    <property type="term" value="C:side of membrane"/>
    <property type="evidence" value="ECO:0007669"/>
    <property type="project" value="UniProtKB-ARBA"/>
</dbReference>
<dbReference type="CDD" id="cd08826">
    <property type="entry name" value="SPFH_eoslipins_u1"/>
    <property type="match status" value="1"/>
</dbReference>
<evidence type="ECO:0000256" key="1">
    <source>
        <dbReference type="ARBA" id="ARBA00008164"/>
    </source>
</evidence>
<evidence type="ECO:0000313" key="3">
    <source>
        <dbReference type="EMBL" id="PJE77173.1"/>
    </source>
</evidence>
<sequence>MEILILILFVYILSTIRIIYEYQRGVIFLVGKYTHTHTPGIKLVFWPIQTMKKVDIRVKAVDVPDQEAITKDNISARINAVIYYKVKDAAKSFIEVENFRYAVSQLAQTTMRNVVGEMDLDELLSQRDQASKKIKEIVDTLTDPWGIQVDNVELKDITLPEEMKRTMAKQAEAERERRAVVIKALGETEAAENIAKAAAMLSASPGALHLRTLSTLNDLSSDQSNTVVFALPLEVLRAFERMGEHK</sequence>
<dbReference type="InterPro" id="IPR043202">
    <property type="entry name" value="Band-7_stomatin-like"/>
</dbReference>
<feature type="domain" description="Band 7" evidence="2">
    <location>
        <begin position="14"/>
        <end position="171"/>
    </location>
</feature>
<dbReference type="PANTHER" id="PTHR10264">
    <property type="entry name" value="BAND 7 PROTEIN-RELATED"/>
    <property type="match status" value="1"/>
</dbReference>
<organism evidence="3 4">
    <name type="scientific">Candidatus Uhrbacteria bacterium CG10_big_fil_rev_8_21_14_0_10_48_16</name>
    <dbReference type="NCBI Taxonomy" id="1975038"/>
    <lineage>
        <taxon>Bacteria</taxon>
        <taxon>Candidatus Uhriibacteriota</taxon>
    </lineage>
</organism>
<accession>A0A2M8LIA2</accession>
<evidence type="ECO:0000259" key="2">
    <source>
        <dbReference type="SMART" id="SM00244"/>
    </source>
</evidence>
<protein>
    <recommendedName>
        <fullName evidence="2">Band 7 domain-containing protein</fullName>
    </recommendedName>
</protein>
<dbReference type="Gene3D" id="3.30.479.30">
    <property type="entry name" value="Band 7 domain"/>
    <property type="match status" value="1"/>
</dbReference>
<comment type="similarity">
    <text evidence="1">Belongs to the band 7/mec-2 family.</text>
</comment>
<dbReference type="GO" id="GO:0005886">
    <property type="term" value="C:plasma membrane"/>
    <property type="evidence" value="ECO:0007669"/>
    <property type="project" value="InterPro"/>
</dbReference>
<evidence type="ECO:0000313" key="4">
    <source>
        <dbReference type="Proteomes" id="UP000231436"/>
    </source>
</evidence>
<dbReference type="SMART" id="SM00244">
    <property type="entry name" value="PHB"/>
    <property type="match status" value="1"/>
</dbReference>
<name>A0A2M8LIA2_9BACT</name>
<comment type="caution">
    <text evidence="3">The sequence shown here is derived from an EMBL/GenBank/DDBJ whole genome shotgun (WGS) entry which is preliminary data.</text>
</comment>
<dbReference type="FunFam" id="3.30.479.30:FF:000004">
    <property type="entry name" value="Putative membrane protease family, stomatin"/>
    <property type="match status" value="1"/>
</dbReference>
<dbReference type="PRINTS" id="PR00721">
    <property type="entry name" value="STOMATIN"/>
</dbReference>